<name>A0A382D5Z3_9ZZZZ</name>
<dbReference type="EMBL" id="UINC01037651">
    <property type="protein sequence ID" value="SVB33454.1"/>
    <property type="molecule type" value="Genomic_DNA"/>
</dbReference>
<evidence type="ECO:0000313" key="1">
    <source>
        <dbReference type="EMBL" id="SVB33454.1"/>
    </source>
</evidence>
<organism evidence="1">
    <name type="scientific">marine metagenome</name>
    <dbReference type="NCBI Taxonomy" id="408172"/>
    <lineage>
        <taxon>unclassified sequences</taxon>
        <taxon>metagenomes</taxon>
        <taxon>ecological metagenomes</taxon>
    </lineage>
</organism>
<accession>A0A382D5Z3</accession>
<proteinExistence type="predicted"/>
<dbReference type="AlphaFoldDB" id="A0A382D5Z3"/>
<sequence length="26" mass="2954">MDSHLKLNVPINFGIEHLSNAYIVTK</sequence>
<protein>
    <submittedName>
        <fullName evidence="1">Uncharacterized protein</fullName>
    </submittedName>
</protein>
<reference evidence="1" key="1">
    <citation type="submission" date="2018-05" db="EMBL/GenBank/DDBJ databases">
        <authorList>
            <person name="Lanie J.A."/>
            <person name="Ng W.-L."/>
            <person name="Kazmierczak K.M."/>
            <person name="Andrzejewski T.M."/>
            <person name="Davidsen T.M."/>
            <person name="Wayne K.J."/>
            <person name="Tettelin H."/>
            <person name="Glass J.I."/>
            <person name="Rusch D."/>
            <person name="Podicherti R."/>
            <person name="Tsui H.-C.T."/>
            <person name="Winkler M.E."/>
        </authorList>
    </citation>
    <scope>NUCLEOTIDE SEQUENCE</scope>
</reference>
<gene>
    <name evidence="1" type="ORF">METZ01_LOCUS186308</name>
</gene>